<dbReference type="EMBL" id="PJEX01000086">
    <property type="protein sequence ID" value="TKW55801.1"/>
    <property type="molecule type" value="Genomic_DNA"/>
</dbReference>
<reference evidence="1 2" key="1">
    <citation type="journal article" date="2019" name="PLoS ONE">
        <title>Comparative genome analysis indicates high evolutionary potential of pathogenicity genes in Colletotrichum tanaceti.</title>
        <authorList>
            <person name="Lelwala R.V."/>
            <person name="Korhonen P.K."/>
            <person name="Young N.D."/>
            <person name="Scott J.B."/>
            <person name="Ades P.A."/>
            <person name="Gasser R.B."/>
            <person name="Taylor P.W.J."/>
        </authorList>
    </citation>
    <scope>NUCLEOTIDE SEQUENCE [LARGE SCALE GENOMIC DNA]</scope>
    <source>
        <strain evidence="1">BRIP57314</strain>
    </source>
</reference>
<accession>A0A4U6XJ11</accession>
<dbReference type="Proteomes" id="UP000310108">
    <property type="component" value="Unassembled WGS sequence"/>
</dbReference>
<keyword evidence="2" id="KW-1185">Reference proteome</keyword>
<gene>
    <name evidence="1" type="ORF">CTA1_4276</name>
</gene>
<evidence type="ECO:0000313" key="2">
    <source>
        <dbReference type="Proteomes" id="UP000310108"/>
    </source>
</evidence>
<organism evidence="1 2">
    <name type="scientific">Colletotrichum tanaceti</name>
    <dbReference type="NCBI Taxonomy" id="1306861"/>
    <lineage>
        <taxon>Eukaryota</taxon>
        <taxon>Fungi</taxon>
        <taxon>Dikarya</taxon>
        <taxon>Ascomycota</taxon>
        <taxon>Pezizomycotina</taxon>
        <taxon>Sordariomycetes</taxon>
        <taxon>Hypocreomycetidae</taxon>
        <taxon>Glomerellales</taxon>
        <taxon>Glomerellaceae</taxon>
        <taxon>Colletotrichum</taxon>
        <taxon>Colletotrichum destructivum species complex</taxon>
    </lineage>
</organism>
<comment type="caution">
    <text evidence="1">The sequence shown here is derived from an EMBL/GenBank/DDBJ whole genome shotgun (WGS) entry which is preliminary data.</text>
</comment>
<sequence>MYLTRVLYTSTNITTHAATDAMRAFPLDERTPAADGGNSPSGTRLPSVTLLGARQTTAACRSSELATLAVMSIGIGWRTRRS</sequence>
<dbReference type="AlphaFoldDB" id="A0A4U6XJ11"/>
<proteinExistence type="predicted"/>
<name>A0A4U6XJ11_9PEZI</name>
<evidence type="ECO:0000313" key="1">
    <source>
        <dbReference type="EMBL" id="TKW55801.1"/>
    </source>
</evidence>
<protein>
    <submittedName>
        <fullName evidence="1">Uncharacterized protein</fullName>
    </submittedName>
</protein>